<dbReference type="AlphaFoldDB" id="A0AAV4N6C2"/>
<dbReference type="PANTHER" id="PTHR24559">
    <property type="entry name" value="TRANSPOSON TY3-I GAG-POL POLYPROTEIN"/>
    <property type="match status" value="1"/>
</dbReference>
<organism evidence="1 2">
    <name type="scientific">Caerostris extrusa</name>
    <name type="common">Bark spider</name>
    <name type="synonym">Caerostris bankana</name>
    <dbReference type="NCBI Taxonomy" id="172846"/>
    <lineage>
        <taxon>Eukaryota</taxon>
        <taxon>Metazoa</taxon>
        <taxon>Ecdysozoa</taxon>
        <taxon>Arthropoda</taxon>
        <taxon>Chelicerata</taxon>
        <taxon>Arachnida</taxon>
        <taxon>Araneae</taxon>
        <taxon>Araneomorphae</taxon>
        <taxon>Entelegynae</taxon>
        <taxon>Araneoidea</taxon>
        <taxon>Araneidae</taxon>
        <taxon>Caerostris</taxon>
    </lineage>
</organism>
<keyword evidence="1" id="KW-0695">RNA-directed DNA polymerase</keyword>
<sequence>MCSKEAYVCEDIEQIIVLQLNGMYNLFKENSMSLKTRTHNITLADNITRKKLADAEGIIKNCEYPYASPVVLVPKPDGSKARKRLCMEYRKLNAITVADTYPLPVMDQLQHETQHTSYMSTFDFDPVIIKLAFIYQIGIRLHSFISPYGTFVYLKITFGFAMLQPRFRG</sequence>
<protein>
    <submittedName>
        <fullName evidence="1">Reverse transcriptase</fullName>
    </submittedName>
</protein>
<dbReference type="InterPro" id="IPR053134">
    <property type="entry name" value="RNA-dir_DNA_polymerase"/>
</dbReference>
<gene>
    <name evidence="1" type="primary">pol_3085</name>
    <name evidence="1" type="ORF">CEXT_333861</name>
</gene>
<proteinExistence type="predicted"/>
<dbReference type="Gene3D" id="3.10.10.10">
    <property type="entry name" value="HIV Type 1 Reverse Transcriptase, subunit A, domain 1"/>
    <property type="match status" value="1"/>
</dbReference>
<dbReference type="InterPro" id="IPR043502">
    <property type="entry name" value="DNA/RNA_pol_sf"/>
</dbReference>
<keyword evidence="2" id="KW-1185">Reference proteome</keyword>
<dbReference type="Gene3D" id="3.30.70.270">
    <property type="match status" value="1"/>
</dbReference>
<dbReference type="Proteomes" id="UP001054945">
    <property type="component" value="Unassembled WGS sequence"/>
</dbReference>
<dbReference type="SUPFAM" id="SSF56672">
    <property type="entry name" value="DNA/RNA polymerases"/>
    <property type="match status" value="1"/>
</dbReference>
<evidence type="ECO:0000313" key="2">
    <source>
        <dbReference type="Proteomes" id="UP001054945"/>
    </source>
</evidence>
<keyword evidence="1" id="KW-0548">Nucleotidyltransferase</keyword>
<dbReference type="EMBL" id="BPLR01002978">
    <property type="protein sequence ID" value="GIX79830.1"/>
    <property type="molecule type" value="Genomic_DNA"/>
</dbReference>
<dbReference type="GO" id="GO:0003964">
    <property type="term" value="F:RNA-directed DNA polymerase activity"/>
    <property type="evidence" value="ECO:0007669"/>
    <property type="project" value="UniProtKB-KW"/>
</dbReference>
<dbReference type="InterPro" id="IPR043128">
    <property type="entry name" value="Rev_trsase/Diguanyl_cyclase"/>
</dbReference>
<reference evidence="1 2" key="1">
    <citation type="submission" date="2021-06" db="EMBL/GenBank/DDBJ databases">
        <title>Caerostris extrusa draft genome.</title>
        <authorList>
            <person name="Kono N."/>
            <person name="Arakawa K."/>
        </authorList>
    </citation>
    <scope>NUCLEOTIDE SEQUENCE [LARGE SCALE GENOMIC DNA]</scope>
</reference>
<name>A0AAV4N6C2_CAEEX</name>
<keyword evidence="1" id="KW-0808">Transferase</keyword>
<dbReference type="PANTHER" id="PTHR24559:SF444">
    <property type="entry name" value="REVERSE TRANSCRIPTASE DOMAIN-CONTAINING PROTEIN"/>
    <property type="match status" value="1"/>
</dbReference>
<comment type="caution">
    <text evidence="1">The sequence shown here is derived from an EMBL/GenBank/DDBJ whole genome shotgun (WGS) entry which is preliminary data.</text>
</comment>
<evidence type="ECO:0000313" key="1">
    <source>
        <dbReference type="EMBL" id="GIX79830.1"/>
    </source>
</evidence>
<accession>A0AAV4N6C2</accession>